<dbReference type="GO" id="GO:0005886">
    <property type="term" value="C:plasma membrane"/>
    <property type="evidence" value="ECO:0007669"/>
    <property type="project" value="UniProtKB-SubCell"/>
</dbReference>
<keyword evidence="6 8" id="KW-1133">Transmembrane helix</keyword>
<name>A0A9E8SJL6_9BACT</name>
<feature type="transmembrane region" description="Helical" evidence="8">
    <location>
        <begin position="379"/>
        <end position="396"/>
    </location>
</feature>
<dbReference type="InterPro" id="IPR038731">
    <property type="entry name" value="RgtA/B/C-like"/>
</dbReference>
<dbReference type="GO" id="GO:0016763">
    <property type="term" value="F:pentosyltransferase activity"/>
    <property type="evidence" value="ECO:0007669"/>
    <property type="project" value="TreeGrafter"/>
</dbReference>
<evidence type="ECO:0000256" key="6">
    <source>
        <dbReference type="ARBA" id="ARBA00022989"/>
    </source>
</evidence>
<dbReference type="GO" id="GO:0009103">
    <property type="term" value="P:lipopolysaccharide biosynthetic process"/>
    <property type="evidence" value="ECO:0007669"/>
    <property type="project" value="UniProtKB-ARBA"/>
</dbReference>
<evidence type="ECO:0000256" key="4">
    <source>
        <dbReference type="ARBA" id="ARBA00022679"/>
    </source>
</evidence>
<keyword evidence="3 10" id="KW-0328">Glycosyltransferase</keyword>
<dbReference type="EC" id="2.4.-.-" evidence="10"/>
<dbReference type="AlphaFoldDB" id="A0A9E8SJL6"/>
<feature type="transmembrane region" description="Helical" evidence="8">
    <location>
        <begin position="12"/>
        <end position="29"/>
    </location>
</feature>
<keyword evidence="11" id="KW-1185">Reference proteome</keyword>
<feature type="transmembrane region" description="Helical" evidence="8">
    <location>
        <begin position="134"/>
        <end position="152"/>
    </location>
</feature>
<keyword evidence="5 8" id="KW-0812">Transmembrane</keyword>
<evidence type="ECO:0000256" key="2">
    <source>
        <dbReference type="ARBA" id="ARBA00022475"/>
    </source>
</evidence>
<organism evidence="10 11">
    <name type="scientific">Dyadobacter pollutisoli</name>
    <dbReference type="NCBI Taxonomy" id="2910158"/>
    <lineage>
        <taxon>Bacteria</taxon>
        <taxon>Pseudomonadati</taxon>
        <taxon>Bacteroidota</taxon>
        <taxon>Cytophagia</taxon>
        <taxon>Cytophagales</taxon>
        <taxon>Spirosomataceae</taxon>
        <taxon>Dyadobacter</taxon>
    </lineage>
</organism>
<evidence type="ECO:0000259" key="9">
    <source>
        <dbReference type="Pfam" id="PF13231"/>
    </source>
</evidence>
<evidence type="ECO:0000256" key="8">
    <source>
        <dbReference type="SAM" id="Phobius"/>
    </source>
</evidence>
<evidence type="ECO:0000256" key="3">
    <source>
        <dbReference type="ARBA" id="ARBA00022676"/>
    </source>
</evidence>
<comment type="subcellular location">
    <subcellularLocation>
        <location evidence="1">Cell membrane</location>
        <topology evidence="1">Multi-pass membrane protein</topology>
    </subcellularLocation>
</comment>
<keyword evidence="2" id="KW-1003">Cell membrane</keyword>
<dbReference type="PANTHER" id="PTHR33908">
    <property type="entry name" value="MANNOSYLTRANSFERASE YKCB-RELATED"/>
    <property type="match status" value="1"/>
</dbReference>
<dbReference type="RefSeq" id="WP_244822742.1">
    <property type="nucleotide sequence ID" value="NZ_CP112998.1"/>
</dbReference>
<dbReference type="InterPro" id="IPR050297">
    <property type="entry name" value="LipidA_mod_glycosyltrf_83"/>
</dbReference>
<sequence length="497" mass="56120">MLFDVAGNDKYLRFLPWIFTISFILITFLPRSLDETMFMDGVTYAAIARNMSVGIGSFWKPYFADSFWLPYDNGTFFSGHPPLQFGIQSILFRIMGDTIAVENIYDLLILVCHIVLIAKIWQKLFDGQHVLQRYAWLPVLCWYGMVTVWYSIPNNFLDSTMGVFCLLSCYFQLIFLKKSIISKKHYIWPLLAGFGIFLAFLTKGPVGLYPLAFTMLYSFLDEDISFQKALKSTGVMLGTAIVAGGLILTYQPAFEFLNTYFQGQVVQALLQKREKTGVGWQAHFLLIPDLLSNIYPHLLALIGLNILAFLLKLKRSISPIVLNVSQFAFLVAFSGIAPMLVSVKQYPHYLLPALPFVALFFATLFVEKTDALAKLAPKLSVLFFAVAIVGCWGITLKKVTSIQPDVMAENAKDVKKYAARASTIGVCHDLYQNADIHSYFQRYHLLSLTDIAIGPDTSRYILANADCLPQFDAKKDSIITLHGNFYLVIRNAQTARY</sequence>
<keyword evidence="7 8" id="KW-0472">Membrane</keyword>
<dbReference type="Pfam" id="PF13231">
    <property type="entry name" value="PMT_2"/>
    <property type="match status" value="1"/>
</dbReference>
<dbReference type="Proteomes" id="UP001164653">
    <property type="component" value="Chromosome"/>
</dbReference>
<feature type="transmembrane region" description="Helical" evidence="8">
    <location>
        <begin position="294"/>
        <end position="313"/>
    </location>
</feature>
<dbReference type="PANTHER" id="PTHR33908:SF11">
    <property type="entry name" value="MEMBRANE PROTEIN"/>
    <property type="match status" value="1"/>
</dbReference>
<evidence type="ECO:0000313" key="11">
    <source>
        <dbReference type="Proteomes" id="UP001164653"/>
    </source>
</evidence>
<dbReference type="EMBL" id="CP112998">
    <property type="protein sequence ID" value="WAC10983.1"/>
    <property type="molecule type" value="Genomic_DNA"/>
</dbReference>
<feature type="transmembrane region" description="Helical" evidence="8">
    <location>
        <begin position="349"/>
        <end position="367"/>
    </location>
</feature>
<proteinExistence type="predicted"/>
<feature type="domain" description="Glycosyltransferase RgtA/B/C/D-like" evidence="9">
    <location>
        <begin position="80"/>
        <end position="243"/>
    </location>
</feature>
<accession>A0A9E8SJL6</accession>
<feature type="transmembrane region" description="Helical" evidence="8">
    <location>
        <begin position="158"/>
        <end position="176"/>
    </location>
</feature>
<feature type="transmembrane region" description="Helical" evidence="8">
    <location>
        <begin position="188"/>
        <end position="212"/>
    </location>
</feature>
<gene>
    <name evidence="10" type="ORF">ON006_24955</name>
</gene>
<feature type="transmembrane region" description="Helical" evidence="8">
    <location>
        <begin position="104"/>
        <end position="122"/>
    </location>
</feature>
<protein>
    <submittedName>
        <fullName evidence="10">Glycosyltransferase family 39 protein</fullName>
        <ecNumber evidence="10">2.4.-.-</ecNumber>
    </submittedName>
</protein>
<reference evidence="10" key="1">
    <citation type="submission" date="2022-11" db="EMBL/GenBank/DDBJ databases">
        <title>Dyadobacter pollutisoli sp. nov., isolated from plastic dumped soil.</title>
        <authorList>
            <person name="Kim J.M."/>
            <person name="Kim K.R."/>
            <person name="Lee J.K."/>
            <person name="Hao L."/>
            <person name="Jeon C.O."/>
        </authorList>
    </citation>
    <scope>NUCLEOTIDE SEQUENCE</scope>
    <source>
        <strain evidence="10">U1</strain>
    </source>
</reference>
<evidence type="ECO:0000256" key="1">
    <source>
        <dbReference type="ARBA" id="ARBA00004651"/>
    </source>
</evidence>
<keyword evidence="4 10" id="KW-0808">Transferase</keyword>
<evidence type="ECO:0000256" key="7">
    <source>
        <dbReference type="ARBA" id="ARBA00023136"/>
    </source>
</evidence>
<evidence type="ECO:0000256" key="5">
    <source>
        <dbReference type="ARBA" id="ARBA00022692"/>
    </source>
</evidence>
<feature type="transmembrane region" description="Helical" evidence="8">
    <location>
        <begin position="320"/>
        <end position="343"/>
    </location>
</feature>
<evidence type="ECO:0000313" key="10">
    <source>
        <dbReference type="EMBL" id="WAC10983.1"/>
    </source>
</evidence>
<dbReference type="KEGG" id="dpf:ON006_24955"/>